<evidence type="ECO:0000259" key="3">
    <source>
        <dbReference type="Pfam" id="PF15615"/>
    </source>
</evidence>
<comment type="caution">
    <text evidence="4">The sequence shown here is derived from an EMBL/GenBank/DDBJ whole genome shotgun (WGS) entry which is preliminary data.</text>
</comment>
<feature type="compositionally biased region" description="Low complexity" evidence="1">
    <location>
        <begin position="318"/>
        <end position="328"/>
    </location>
</feature>
<name>A0ABT7V7M1_9ACTN</name>
<evidence type="ECO:0000313" key="5">
    <source>
        <dbReference type="Proteomes" id="UP001529421"/>
    </source>
</evidence>
<evidence type="ECO:0000259" key="2">
    <source>
        <dbReference type="Pfam" id="PF13208"/>
    </source>
</evidence>
<dbReference type="Pfam" id="PF15615">
    <property type="entry name" value="TerB_C"/>
    <property type="match status" value="1"/>
</dbReference>
<proteinExistence type="predicted"/>
<evidence type="ECO:0000256" key="1">
    <source>
        <dbReference type="SAM" id="MobiDB-lite"/>
    </source>
</evidence>
<reference evidence="5" key="1">
    <citation type="submission" date="2023-06" db="EMBL/GenBank/DDBJ databases">
        <title>Identification and characterization of horizontal gene transfer across gut microbiota members of farm animals based on homology search.</title>
        <authorList>
            <person name="Zeman M."/>
            <person name="Kubasova T."/>
            <person name="Jahodarova E."/>
            <person name="Nykrynova M."/>
            <person name="Rychlik I."/>
        </authorList>
    </citation>
    <scope>NUCLEOTIDE SEQUENCE [LARGE SCALE GENOMIC DNA]</scope>
    <source>
        <strain evidence="5">154_Feed</strain>
    </source>
</reference>
<feature type="compositionally biased region" description="Low complexity" evidence="1">
    <location>
        <begin position="607"/>
        <end position="618"/>
    </location>
</feature>
<feature type="region of interest" description="Disordered" evidence="1">
    <location>
        <begin position="546"/>
        <end position="637"/>
    </location>
</feature>
<dbReference type="EMBL" id="JAUDDZ010000003">
    <property type="protein sequence ID" value="MDM8274483.1"/>
    <property type="molecule type" value="Genomic_DNA"/>
</dbReference>
<organism evidence="4 5">
    <name type="scientific">Enorma phocaeensis</name>
    <dbReference type="NCBI Taxonomy" id="1871019"/>
    <lineage>
        <taxon>Bacteria</taxon>
        <taxon>Bacillati</taxon>
        <taxon>Actinomycetota</taxon>
        <taxon>Coriobacteriia</taxon>
        <taxon>Coriobacteriales</taxon>
        <taxon>Coriobacteriaceae</taxon>
        <taxon>Enorma</taxon>
    </lineage>
</organism>
<dbReference type="InterPro" id="IPR028932">
    <property type="entry name" value="TerB-C"/>
</dbReference>
<keyword evidence="5" id="KW-1185">Reference proteome</keyword>
<feature type="compositionally biased region" description="Low complexity" evidence="1">
    <location>
        <begin position="102"/>
        <end position="113"/>
    </location>
</feature>
<reference evidence="4 5" key="2">
    <citation type="submission" date="2023-06" db="EMBL/GenBank/DDBJ databases">
        <authorList>
            <person name="Zeman M."/>
            <person name="Kubasova T."/>
            <person name="Jahodarova E."/>
            <person name="Nykrynova M."/>
            <person name="Rychlik I."/>
        </authorList>
    </citation>
    <scope>NUCLEOTIDE SEQUENCE [LARGE SCALE GENOMIC DNA]</scope>
    <source>
        <strain evidence="4 5">154_Feed</strain>
    </source>
</reference>
<feature type="region of interest" description="Disordered" evidence="1">
    <location>
        <begin position="313"/>
        <end position="341"/>
    </location>
</feature>
<accession>A0ABT7V7M1</accession>
<feature type="domain" description="TerB-C" evidence="3">
    <location>
        <begin position="515"/>
        <end position="703"/>
    </location>
</feature>
<feature type="domain" description="TerB N-terminal" evidence="2">
    <location>
        <begin position="142"/>
        <end position="281"/>
    </location>
</feature>
<protein>
    <submittedName>
        <fullName evidence="4">TerB N-terminal domain-containing protein</fullName>
    </submittedName>
</protein>
<evidence type="ECO:0000313" key="4">
    <source>
        <dbReference type="EMBL" id="MDM8274483.1"/>
    </source>
</evidence>
<gene>
    <name evidence="4" type="ORF">QUW28_03050</name>
</gene>
<dbReference type="Pfam" id="PF13208">
    <property type="entry name" value="TerB_N"/>
    <property type="match status" value="1"/>
</dbReference>
<dbReference type="RefSeq" id="WP_289544484.1">
    <property type="nucleotide sequence ID" value="NZ_JAUDDZ010000003.1"/>
</dbReference>
<dbReference type="InterPro" id="IPR025266">
    <property type="entry name" value="TerB_N"/>
</dbReference>
<feature type="compositionally biased region" description="Basic and acidic residues" evidence="1">
    <location>
        <begin position="83"/>
        <end position="94"/>
    </location>
</feature>
<feature type="region of interest" description="Disordered" evidence="1">
    <location>
        <begin position="47"/>
        <end position="118"/>
    </location>
</feature>
<dbReference type="Proteomes" id="UP001529421">
    <property type="component" value="Unassembled WGS sequence"/>
</dbReference>
<feature type="compositionally biased region" description="Low complexity" evidence="1">
    <location>
        <begin position="549"/>
        <end position="566"/>
    </location>
</feature>
<sequence length="708" mass="76535">MARNPADIEQLIARINASERLRANSRYSAEVYRDEPIVRTGRQLMKEREAAGRPKQVNASAKRSGQPAATAGAPRQASASATRGKDFREARQERIPLGAMGGRAASAGHAAVPGGAGPKVLAPQAPSGASQLGPQAHRYQEMRGISRWQESGGRGRWLTEAELFVRQARLMADMEDDHPYHGTFKSYFPTYNAMSDQQLRGYFTWRAAVRRGDIQETSLSFAYVYLYELINGIGAADPQEGFSRLHGFWQAYRTFSPEIDRFVRVWLRDYVVFYGLDPKLLADDKTLGFDRALIELRELSCLLDSPDSPAAAMPVTPGGPAASPAGASLRKGASKKTRRGPALPLPVDEALETRLLESIDALSTYRIRLSRLYKDHPDDLRHVACAVYVRMLEYYRRNRKSGMLESLFGKEATMPYTMFASAVFCPESPHPDALVELDPIHSYRCERGLWTCTRVFGTREKNARLGSIMRACDRMLRDAMGYPYALKARPEPKYLERIIDREATEWLAWKSAHAPRVIDIDLSKLSGIRSAAAETREALLIDEEREGGTPASAPMPAAAAPSSTSAGVPGRALATDVGGGKGAAAVGPHDEPPAVAPRAGDASSPEKALAPDAPVADAPKPPEAGSPLGAPPAGGGAATLTGEQAAYLAALLEGAPAPVPAGTSEDMLVDAINEALYDALGDTAIEFGTDGPRIIEDYEDDVRGLIAP</sequence>